<dbReference type="EMBL" id="KZ345551">
    <property type="protein sequence ID" value="PIO72990.1"/>
    <property type="molecule type" value="Genomic_DNA"/>
</dbReference>
<dbReference type="InterPro" id="IPR013098">
    <property type="entry name" value="Ig_I-set"/>
</dbReference>
<dbReference type="OrthoDB" id="5865883at2759"/>
<sequence>MYFIRNYNIITEDGVTILRLECTTLDDNAIFSCTVANSFGMQTATCKVIVEDDVLEHKRIGTHVICDREDSSGQVDAVVLSPHKSVSTFTFSSAEVVEKTEETQEATEQSSMKAIDGQQPFFLLPLEDGDFKGNTCTLKCIIMATPTAQVVWLIEEQIVTEDENHTIIYEDGITILKIRNLQRDELRVSCLATNCHGQAETHCCLTRDRSESSLHDAGQSPRFIIPLKNICTCAEEVTLKCIVEGEPVPEVTWSVDGELQTQRQ</sequence>
<dbReference type="PROSITE" id="PS50835">
    <property type="entry name" value="IG_LIKE"/>
    <property type="match status" value="2"/>
</dbReference>
<dbReference type="AlphaFoldDB" id="A0A2G9UTZ3"/>
<accession>A0A2G9UTZ3</accession>
<evidence type="ECO:0000313" key="3">
    <source>
        <dbReference type="Proteomes" id="UP000230423"/>
    </source>
</evidence>
<feature type="non-terminal residue" evidence="2">
    <location>
        <position position="264"/>
    </location>
</feature>
<feature type="domain" description="Ig-like" evidence="1">
    <location>
        <begin position="221"/>
        <end position="264"/>
    </location>
</feature>
<dbReference type="Gene3D" id="2.60.40.10">
    <property type="entry name" value="Immunoglobulins"/>
    <property type="match status" value="3"/>
</dbReference>
<keyword evidence="3" id="KW-1185">Reference proteome</keyword>
<dbReference type="PANTHER" id="PTHR47633:SF4">
    <property type="entry name" value="MYOPALLADIN ISOFORM X1"/>
    <property type="match status" value="1"/>
</dbReference>
<evidence type="ECO:0000259" key="1">
    <source>
        <dbReference type="PROSITE" id="PS50835"/>
    </source>
</evidence>
<protein>
    <submittedName>
        <fullName evidence="2">Immunoglobulin I-set domain protein</fullName>
    </submittedName>
</protein>
<dbReference type="PANTHER" id="PTHR47633">
    <property type="entry name" value="IMMUNOGLOBULIN"/>
    <property type="match status" value="1"/>
</dbReference>
<dbReference type="Pfam" id="PF07679">
    <property type="entry name" value="I-set"/>
    <property type="match status" value="1"/>
</dbReference>
<gene>
    <name evidence="2" type="ORF">TELCIR_05062</name>
</gene>
<organism evidence="2 3">
    <name type="scientific">Teladorsagia circumcincta</name>
    <name type="common">Brown stomach worm</name>
    <name type="synonym">Ostertagia circumcincta</name>
    <dbReference type="NCBI Taxonomy" id="45464"/>
    <lineage>
        <taxon>Eukaryota</taxon>
        <taxon>Metazoa</taxon>
        <taxon>Ecdysozoa</taxon>
        <taxon>Nematoda</taxon>
        <taxon>Chromadorea</taxon>
        <taxon>Rhabditida</taxon>
        <taxon>Rhabditina</taxon>
        <taxon>Rhabditomorpha</taxon>
        <taxon>Strongyloidea</taxon>
        <taxon>Trichostrongylidae</taxon>
        <taxon>Teladorsagia</taxon>
    </lineage>
</organism>
<name>A0A2G9UTZ3_TELCI</name>
<evidence type="ECO:0000313" key="2">
    <source>
        <dbReference type="EMBL" id="PIO72990.1"/>
    </source>
</evidence>
<reference evidence="2 3" key="1">
    <citation type="submission" date="2015-09" db="EMBL/GenBank/DDBJ databases">
        <title>Draft genome of the parasitic nematode Teladorsagia circumcincta isolate WARC Sus (inbred).</title>
        <authorList>
            <person name="Mitreva M."/>
        </authorList>
    </citation>
    <scope>NUCLEOTIDE SEQUENCE [LARGE SCALE GENOMIC DNA]</scope>
    <source>
        <strain evidence="2 3">S</strain>
    </source>
</reference>
<feature type="domain" description="Ig-like" evidence="1">
    <location>
        <begin position="120"/>
        <end position="206"/>
    </location>
</feature>
<dbReference type="InterPro" id="IPR036179">
    <property type="entry name" value="Ig-like_dom_sf"/>
</dbReference>
<dbReference type="InterPro" id="IPR007110">
    <property type="entry name" value="Ig-like_dom"/>
</dbReference>
<dbReference type="Proteomes" id="UP000230423">
    <property type="component" value="Unassembled WGS sequence"/>
</dbReference>
<dbReference type="InterPro" id="IPR013783">
    <property type="entry name" value="Ig-like_fold"/>
</dbReference>
<dbReference type="SUPFAM" id="SSF48726">
    <property type="entry name" value="Immunoglobulin"/>
    <property type="match status" value="3"/>
</dbReference>
<proteinExistence type="predicted"/>